<reference evidence="2 3" key="1">
    <citation type="submission" date="2016-03" db="EMBL/GenBank/DDBJ databases">
        <title>Whole genome sequencing of Grifola frondosa 9006-11.</title>
        <authorList>
            <person name="Min B."/>
            <person name="Park H."/>
            <person name="Kim J.-G."/>
            <person name="Cho H."/>
            <person name="Oh Y.-L."/>
            <person name="Kong W.-S."/>
            <person name="Choi I.-G."/>
        </authorList>
    </citation>
    <scope>NUCLEOTIDE SEQUENCE [LARGE SCALE GENOMIC DNA]</scope>
    <source>
        <strain evidence="2 3">9006-11</strain>
    </source>
</reference>
<feature type="region of interest" description="Disordered" evidence="1">
    <location>
        <begin position="135"/>
        <end position="156"/>
    </location>
</feature>
<sequence length="156" mass="17036">MRHLGLSLYAPVPCAVQAPRSDESTTYSAPLPDPYTAKKRVQARNRATRSSAFVSRQSCFTHRSQCHAPRSNLRHCVMPASGLGAPLSRIRVRARNRHIIAHTAICPAHILAHRSCRTATASSLEAYALPSHNTEACPARRLPSPHTARPHPPVSA</sequence>
<proteinExistence type="predicted"/>
<organism evidence="2 3">
    <name type="scientific">Grifola frondosa</name>
    <name type="common">Maitake</name>
    <name type="synonym">Polyporus frondosus</name>
    <dbReference type="NCBI Taxonomy" id="5627"/>
    <lineage>
        <taxon>Eukaryota</taxon>
        <taxon>Fungi</taxon>
        <taxon>Dikarya</taxon>
        <taxon>Basidiomycota</taxon>
        <taxon>Agaricomycotina</taxon>
        <taxon>Agaricomycetes</taxon>
        <taxon>Polyporales</taxon>
        <taxon>Grifolaceae</taxon>
        <taxon>Grifola</taxon>
    </lineage>
</organism>
<evidence type="ECO:0000313" key="2">
    <source>
        <dbReference type="EMBL" id="OBZ73191.1"/>
    </source>
</evidence>
<comment type="caution">
    <text evidence="2">The sequence shown here is derived from an EMBL/GenBank/DDBJ whole genome shotgun (WGS) entry which is preliminary data.</text>
</comment>
<keyword evidence="3" id="KW-1185">Reference proteome</keyword>
<dbReference type="AlphaFoldDB" id="A0A1C7M8I6"/>
<protein>
    <submittedName>
        <fullName evidence="2">Uncharacterized protein</fullName>
    </submittedName>
</protein>
<name>A0A1C7M8I6_GRIFR</name>
<accession>A0A1C7M8I6</accession>
<gene>
    <name evidence="2" type="ORF">A0H81_07327</name>
</gene>
<evidence type="ECO:0000256" key="1">
    <source>
        <dbReference type="SAM" id="MobiDB-lite"/>
    </source>
</evidence>
<dbReference type="Proteomes" id="UP000092993">
    <property type="component" value="Unassembled WGS sequence"/>
</dbReference>
<dbReference type="EMBL" id="LUGG01000007">
    <property type="protein sequence ID" value="OBZ73191.1"/>
    <property type="molecule type" value="Genomic_DNA"/>
</dbReference>
<evidence type="ECO:0000313" key="3">
    <source>
        <dbReference type="Proteomes" id="UP000092993"/>
    </source>
</evidence>